<feature type="binding site" evidence="8">
    <location>
        <position position="311"/>
    </location>
    <ligand>
        <name>Zn(2+)</name>
        <dbReference type="ChEBI" id="CHEBI:29105"/>
        <label>2</label>
    </ligand>
</feature>
<dbReference type="GO" id="GO:0004177">
    <property type="term" value="F:aminopeptidase activity"/>
    <property type="evidence" value="ECO:0007669"/>
    <property type="project" value="UniProtKB-UniRule"/>
</dbReference>
<dbReference type="InterPro" id="IPR051464">
    <property type="entry name" value="Peptidase_M42_aminopept"/>
</dbReference>
<keyword evidence="3" id="KW-0645">Protease</keyword>
<dbReference type="EMBL" id="DVFJ01000002">
    <property type="protein sequence ID" value="HIQ70709.1"/>
    <property type="molecule type" value="Genomic_DNA"/>
</dbReference>
<dbReference type="Proteomes" id="UP000886887">
    <property type="component" value="Unassembled WGS sequence"/>
</dbReference>
<proteinExistence type="inferred from homology"/>
<dbReference type="InterPro" id="IPR023367">
    <property type="entry name" value="Peptidase_M42_dom2"/>
</dbReference>
<dbReference type="SUPFAM" id="SSF53187">
    <property type="entry name" value="Zn-dependent exopeptidases"/>
    <property type="match status" value="1"/>
</dbReference>
<comment type="cofactor">
    <cofactor evidence="8">
        <name>a divalent metal cation</name>
        <dbReference type="ChEBI" id="CHEBI:60240"/>
    </cofactor>
    <text evidence="8">Binds 2 divalent metal cations per subunit.</text>
</comment>
<evidence type="ECO:0000256" key="8">
    <source>
        <dbReference type="PIRSR" id="PIRSR001123-2"/>
    </source>
</evidence>
<keyword evidence="4 8" id="KW-0479">Metal-binding</keyword>
<feature type="binding site" evidence="8">
    <location>
        <position position="171"/>
    </location>
    <ligand>
        <name>Zn(2+)</name>
        <dbReference type="ChEBI" id="CHEBI:29105"/>
        <label>2</label>
    </ligand>
</feature>
<dbReference type="PIRSF" id="PIRSF001123">
    <property type="entry name" value="PepA_GA"/>
    <property type="match status" value="1"/>
</dbReference>
<keyword evidence="5" id="KW-0378">Hydrolase</keyword>
<evidence type="ECO:0000313" key="10">
    <source>
        <dbReference type="Proteomes" id="UP000886887"/>
    </source>
</evidence>
<feature type="binding site" evidence="8">
    <location>
        <position position="201"/>
    </location>
    <ligand>
        <name>Zn(2+)</name>
        <dbReference type="ChEBI" id="CHEBI:29105"/>
        <label>2</label>
    </ligand>
</feature>
<accession>A0A9D0Z7R1</accession>
<evidence type="ECO:0000256" key="7">
    <source>
        <dbReference type="PIRSR" id="PIRSR001123-1"/>
    </source>
</evidence>
<dbReference type="PANTHER" id="PTHR32481:SF0">
    <property type="entry name" value="AMINOPEPTIDASE YPDE-RELATED"/>
    <property type="match status" value="1"/>
</dbReference>
<evidence type="ECO:0000256" key="5">
    <source>
        <dbReference type="ARBA" id="ARBA00022801"/>
    </source>
</evidence>
<evidence type="ECO:0000256" key="1">
    <source>
        <dbReference type="ARBA" id="ARBA00006272"/>
    </source>
</evidence>
<dbReference type="GO" id="GO:0046872">
    <property type="term" value="F:metal ion binding"/>
    <property type="evidence" value="ECO:0007669"/>
    <property type="project" value="UniProtKB-UniRule"/>
</dbReference>
<feature type="active site" description="Proton acceptor" evidence="7">
    <location>
        <position position="200"/>
    </location>
</feature>
<keyword evidence="2" id="KW-0031">Aminopeptidase</keyword>
<comment type="similarity">
    <text evidence="1 6">Belongs to the peptidase M42 family.</text>
</comment>
<dbReference type="Gene3D" id="3.40.630.10">
    <property type="entry name" value="Zn peptidases"/>
    <property type="match status" value="1"/>
</dbReference>
<dbReference type="Pfam" id="PF05343">
    <property type="entry name" value="Peptidase_M42"/>
    <property type="match status" value="1"/>
</dbReference>
<dbReference type="InterPro" id="IPR008007">
    <property type="entry name" value="Peptidase_M42"/>
</dbReference>
<dbReference type="SUPFAM" id="SSF101821">
    <property type="entry name" value="Aminopeptidase/glucanase lid domain"/>
    <property type="match status" value="1"/>
</dbReference>
<reference evidence="9" key="2">
    <citation type="journal article" date="2021" name="PeerJ">
        <title>Extensive microbial diversity within the chicken gut microbiome revealed by metagenomics and culture.</title>
        <authorList>
            <person name="Gilroy R."/>
            <person name="Ravi A."/>
            <person name="Getino M."/>
            <person name="Pursley I."/>
            <person name="Horton D.L."/>
            <person name="Alikhan N.F."/>
            <person name="Baker D."/>
            <person name="Gharbi K."/>
            <person name="Hall N."/>
            <person name="Watson M."/>
            <person name="Adriaenssens E.M."/>
            <person name="Foster-Nyarko E."/>
            <person name="Jarju S."/>
            <person name="Secka A."/>
            <person name="Antonio M."/>
            <person name="Oren A."/>
            <person name="Chaudhuri R.R."/>
            <person name="La Ragione R."/>
            <person name="Hildebrand F."/>
            <person name="Pallen M.J."/>
        </authorList>
    </citation>
    <scope>NUCLEOTIDE SEQUENCE</scope>
    <source>
        <strain evidence="9">ChiSxjej2B14-6234</strain>
    </source>
</reference>
<evidence type="ECO:0000313" key="9">
    <source>
        <dbReference type="EMBL" id="HIQ70709.1"/>
    </source>
</evidence>
<protein>
    <submittedName>
        <fullName evidence="9">M42 family metallopeptidase</fullName>
    </submittedName>
</protein>
<feature type="binding site" evidence="8">
    <location>
        <position position="171"/>
    </location>
    <ligand>
        <name>Zn(2+)</name>
        <dbReference type="ChEBI" id="CHEBI:29105"/>
        <label>1</label>
    </ligand>
</feature>
<evidence type="ECO:0000256" key="3">
    <source>
        <dbReference type="ARBA" id="ARBA00022670"/>
    </source>
</evidence>
<dbReference type="GO" id="GO:0006508">
    <property type="term" value="P:proteolysis"/>
    <property type="evidence" value="ECO:0007669"/>
    <property type="project" value="UniProtKB-KW"/>
</dbReference>
<sequence length="344" mass="36915">MLLKQMTDLFGVTGHEDAVRAFVREAAAPLCDKVTCDTMGSVYAFRKGSNPNLPHVMLDAHMDEVGFIVTGATDKGLLRIDCAGGIDPRVIVSKRVLVGDDRVPGVIGAKAIHLQSAADMQKVLGYDKLYIDVGARKKDEALKLCPVGTYAMFDSEYVEFGDALVKAKALDDRVGCVAMLRALKESDYQGDLTCAFTVQEEAGLRGAKVAAYRVKPDLAIALEGTTSNDLGDVPDHMKVTRVGKGVAVSFMDRTSIAHKGLLRFVTETADAKGIAWQYKQFLSGGNDAGAIHQSRAGVPCVTLSVPCRYIHSPSSVASLRDIEAQQALLLACLSRLNAENPVAR</sequence>
<feature type="binding site" evidence="8">
    <location>
        <position position="61"/>
    </location>
    <ligand>
        <name>Zn(2+)</name>
        <dbReference type="ChEBI" id="CHEBI:29105"/>
        <label>1</label>
    </ligand>
</feature>
<dbReference type="AlphaFoldDB" id="A0A9D0Z7R1"/>
<dbReference type="Gene3D" id="2.40.30.40">
    <property type="entry name" value="Peptidase M42, domain 2"/>
    <property type="match status" value="1"/>
</dbReference>
<comment type="caution">
    <text evidence="9">The sequence shown here is derived from an EMBL/GenBank/DDBJ whole genome shotgun (WGS) entry which is preliminary data.</text>
</comment>
<reference evidence="9" key="1">
    <citation type="submission" date="2020-10" db="EMBL/GenBank/DDBJ databases">
        <authorList>
            <person name="Gilroy R."/>
        </authorList>
    </citation>
    <scope>NUCLEOTIDE SEQUENCE</scope>
    <source>
        <strain evidence="9">ChiSxjej2B14-6234</strain>
    </source>
</reference>
<dbReference type="CDD" id="cd05656">
    <property type="entry name" value="M42_Frv"/>
    <property type="match status" value="1"/>
</dbReference>
<evidence type="ECO:0000256" key="4">
    <source>
        <dbReference type="ARBA" id="ARBA00022723"/>
    </source>
</evidence>
<dbReference type="PANTHER" id="PTHR32481">
    <property type="entry name" value="AMINOPEPTIDASE"/>
    <property type="match status" value="1"/>
</dbReference>
<feature type="binding site" evidence="8">
    <location>
        <position position="223"/>
    </location>
    <ligand>
        <name>Zn(2+)</name>
        <dbReference type="ChEBI" id="CHEBI:29105"/>
        <label>1</label>
    </ligand>
</feature>
<name>A0A9D0Z7R1_9FIRM</name>
<gene>
    <name evidence="9" type="ORF">IAB73_00610</name>
</gene>
<evidence type="ECO:0000256" key="2">
    <source>
        <dbReference type="ARBA" id="ARBA00022438"/>
    </source>
</evidence>
<organism evidence="9 10">
    <name type="scientific">Candidatus Onthenecus intestinigallinarum</name>
    <dbReference type="NCBI Taxonomy" id="2840875"/>
    <lineage>
        <taxon>Bacteria</taxon>
        <taxon>Bacillati</taxon>
        <taxon>Bacillota</taxon>
        <taxon>Clostridia</taxon>
        <taxon>Eubacteriales</taxon>
        <taxon>Candidatus Onthenecus</taxon>
    </lineage>
</organism>
<evidence type="ECO:0000256" key="6">
    <source>
        <dbReference type="PIRNR" id="PIRNR001123"/>
    </source>
</evidence>